<feature type="binding site" evidence="13">
    <location>
        <position position="501"/>
    </location>
    <ligand>
        <name>substrate</name>
    </ligand>
</feature>
<reference evidence="17" key="1">
    <citation type="submission" date="2015-10" db="EMBL/GenBank/DDBJ databases">
        <title>Complete Genome Sequence of Aeromonas schubertii strain WL1483.</title>
        <authorList>
            <person name="Liu L."/>
        </authorList>
    </citation>
    <scope>NUCLEOTIDE SEQUENCE [LARGE SCALE GENOMIC DNA]</scope>
    <source>
        <strain evidence="17">WL1483</strain>
    </source>
</reference>
<dbReference type="InterPro" id="IPR008927">
    <property type="entry name" value="6-PGluconate_DH-like_C_sf"/>
</dbReference>
<dbReference type="GO" id="GO:0016509">
    <property type="term" value="F:long-chain (3S)-3-hydroxyacyl-CoA dehydrogenase (NAD+) activity"/>
    <property type="evidence" value="ECO:0007669"/>
    <property type="project" value="TreeGrafter"/>
</dbReference>
<evidence type="ECO:0000256" key="9">
    <source>
        <dbReference type="ARBA" id="ARBA00023235"/>
    </source>
</evidence>
<feature type="region of interest" description="Enoyl-CoA hydratase/isomerase" evidence="13">
    <location>
        <begin position="1"/>
        <end position="189"/>
    </location>
</feature>
<dbReference type="InterPro" id="IPR006176">
    <property type="entry name" value="3-OHacyl-CoA_DH_NAD-bd"/>
</dbReference>
<keyword evidence="6 13" id="KW-0560">Oxidoreductase</keyword>
<sequence>MIYQGETLSVRYLEDGIAELRFDAPGSVNKLDRATLLSLSEAISALQQQTDLRGLILTSGKDAFIVGADITEFLELFALPDEQLLGWLKKANDIFNAIEDLPVPTLSAIKGHALGGGCETILSTDFRLADSTAKIGLPETKLGIMPGFGGTVRLPRVIGADNALEWITTGKDYRADDALKVGAVDAVVAPAALTAAAVQMIKDAADGKLDWQGRRAAKKAPLRLSRLEAMMSFSTAAGMVAAVAGKHYPAPMAAVKTVETAAGMGRDEALAAEAATFIKLAKTDVAKALVGIFLNDQHIKALAKQSAKKASKATNHAAVLGAGIMGGGIAYQSASKGIPAVMKDINEKALALGMGEATKLLNGQLEKGRIDGIKMGQVLSAITPTLSYDSVKGVDLVVEAVVENPKVKAAVLGEVEAVLGDDAVLASNTSTIPISLLAKGLKRPENFCGMHFFNPVHRMPLVEIIRGEQTSDETIDRVVAYAAAMGKSPVVVNDCPGFFVNRVLFPYFFGFNKLVADGADFAAVDKVMEKEFGWPMGPAYLLDVVGIDTGHHAGDVMAQGFPTRMTKDGRTAIDVMYEASRFGQKNGKGFYAYEADKKGKPKKVADVAAYELLAPIAKPQQAFDKETIIARMMIPMINEVVLCLEEGIIATPAEADIALVYGLGFPPFRGGVFRYLDTMGLDRYMAMADQFADLGPLYRVSNQLREMAAQGKTFY</sequence>
<dbReference type="GO" id="GO:0036125">
    <property type="term" value="C:fatty acid beta-oxidation multienzyme complex"/>
    <property type="evidence" value="ECO:0007669"/>
    <property type="project" value="InterPro"/>
</dbReference>
<comment type="pathway">
    <text evidence="1 13">Lipid metabolism; fatty acid beta-oxidation.</text>
</comment>
<feature type="binding site" evidence="13">
    <location>
        <position position="344"/>
    </location>
    <ligand>
        <name>NAD(+)</name>
        <dbReference type="ChEBI" id="CHEBI:57540"/>
    </ligand>
</feature>
<keyword evidence="5 13" id="KW-0442">Lipid degradation</keyword>
<feature type="binding site" evidence="13">
    <location>
        <position position="408"/>
    </location>
    <ligand>
        <name>NAD(+)</name>
        <dbReference type="ChEBI" id="CHEBI:57540"/>
    </ligand>
</feature>
<dbReference type="SUPFAM" id="SSF48179">
    <property type="entry name" value="6-phosphogluconate dehydrogenase C-terminal domain-like"/>
    <property type="match status" value="2"/>
</dbReference>
<feature type="binding site" evidence="13">
    <location>
        <position position="430"/>
    </location>
    <ligand>
        <name>NAD(+)</name>
        <dbReference type="ChEBI" id="CHEBI:57540"/>
    </ligand>
</feature>
<organism evidence="16 17">
    <name type="scientific">Aeromonas schubertii</name>
    <dbReference type="NCBI Taxonomy" id="652"/>
    <lineage>
        <taxon>Bacteria</taxon>
        <taxon>Pseudomonadati</taxon>
        <taxon>Pseudomonadota</taxon>
        <taxon>Gammaproteobacteria</taxon>
        <taxon>Aeromonadales</taxon>
        <taxon>Aeromonadaceae</taxon>
        <taxon>Aeromonas</taxon>
    </lineage>
</organism>
<comment type="similarity">
    <text evidence="3 13">In the N-terminal section; belongs to the enoyl-CoA hydratase/isomerase family.</text>
</comment>
<dbReference type="Gene3D" id="1.10.1040.50">
    <property type="match status" value="1"/>
</dbReference>
<feature type="domain" description="3-hydroxyacyl-CoA dehydrogenase C-terminal" evidence="14">
    <location>
        <begin position="628"/>
        <end position="711"/>
    </location>
</feature>
<dbReference type="PANTHER" id="PTHR43612">
    <property type="entry name" value="TRIFUNCTIONAL ENZYME SUBUNIT ALPHA"/>
    <property type="match status" value="1"/>
</dbReference>
<feature type="binding site" evidence="13">
    <location>
        <position position="454"/>
    </location>
    <ligand>
        <name>NAD(+)</name>
        <dbReference type="ChEBI" id="CHEBI:57540"/>
    </ligand>
</feature>
<keyword evidence="10 13" id="KW-0456">Lyase</keyword>
<feature type="active site" description="For 3-hydroxyacyl-CoA dehydrogenase activity" evidence="13">
    <location>
        <position position="451"/>
    </location>
</feature>
<dbReference type="HAMAP" id="MF_01621">
    <property type="entry name" value="FadB"/>
    <property type="match status" value="1"/>
</dbReference>
<dbReference type="SUPFAM" id="SSF51735">
    <property type="entry name" value="NAD(P)-binding Rossmann-fold domains"/>
    <property type="match status" value="1"/>
</dbReference>
<comment type="catalytic activity">
    <reaction evidence="13">
        <text>a (3S)-3-hydroxyacyl-CoA = a (2E)-enoyl-CoA + H2O</text>
        <dbReference type="Rhea" id="RHEA:16105"/>
        <dbReference type="ChEBI" id="CHEBI:15377"/>
        <dbReference type="ChEBI" id="CHEBI:57318"/>
        <dbReference type="ChEBI" id="CHEBI:58856"/>
        <dbReference type="EC" id="4.2.1.17"/>
    </reaction>
</comment>
<feature type="binding site" evidence="13">
    <location>
        <begin position="401"/>
        <end position="403"/>
    </location>
    <ligand>
        <name>NAD(+)</name>
        <dbReference type="ChEBI" id="CHEBI:57540"/>
    </ligand>
</feature>
<dbReference type="Pfam" id="PF02737">
    <property type="entry name" value="3HCDH_N"/>
    <property type="match status" value="1"/>
</dbReference>
<dbReference type="GO" id="GO:0070403">
    <property type="term" value="F:NAD+ binding"/>
    <property type="evidence" value="ECO:0007669"/>
    <property type="project" value="InterPro"/>
</dbReference>
<feature type="binding site" evidence="13">
    <location>
        <position position="661"/>
    </location>
    <ligand>
        <name>substrate</name>
    </ligand>
</feature>
<accession>A0A0S2SNL8</accession>
<dbReference type="SUPFAM" id="SSF52096">
    <property type="entry name" value="ClpP/crotonase"/>
    <property type="match status" value="1"/>
</dbReference>
<feature type="domain" description="3-hydroxyacyl-CoA dehydrogenase NAD binding" evidence="15">
    <location>
        <begin position="317"/>
        <end position="495"/>
    </location>
</feature>
<feature type="binding site" evidence="13">
    <location>
        <position position="325"/>
    </location>
    <ligand>
        <name>NAD(+)</name>
        <dbReference type="ChEBI" id="CHEBI:57540"/>
    </ligand>
</feature>
<comment type="similarity">
    <text evidence="13">In the C-terminal section; belongs to the 3-hydroxyacyl-CoA dehydrogenase family.</text>
</comment>
<evidence type="ECO:0000256" key="13">
    <source>
        <dbReference type="HAMAP-Rule" id="MF_01621"/>
    </source>
</evidence>
<keyword evidence="11 13" id="KW-0511">Multifunctional enzyme</keyword>
<dbReference type="GO" id="GO:0008692">
    <property type="term" value="F:3-hydroxybutyryl-CoA epimerase activity"/>
    <property type="evidence" value="ECO:0007669"/>
    <property type="project" value="UniProtKB-UniRule"/>
</dbReference>
<dbReference type="RefSeq" id="WP_060583285.1">
    <property type="nucleotide sequence ID" value="NZ_CP013067.1"/>
</dbReference>
<comment type="catalytic activity">
    <reaction evidence="13">
        <text>a 4-saturated-(3S)-3-hydroxyacyl-CoA = a (3E)-enoyl-CoA + H2O</text>
        <dbReference type="Rhea" id="RHEA:20724"/>
        <dbReference type="ChEBI" id="CHEBI:15377"/>
        <dbReference type="ChEBI" id="CHEBI:58521"/>
        <dbReference type="ChEBI" id="CHEBI:137480"/>
        <dbReference type="EC" id="4.2.1.17"/>
    </reaction>
</comment>
<comment type="catalytic activity">
    <reaction evidence="12 13">
        <text>a (3S)-3-hydroxyacyl-CoA + NAD(+) = a 3-oxoacyl-CoA + NADH + H(+)</text>
        <dbReference type="Rhea" id="RHEA:22432"/>
        <dbReference type="ChEBI" id="CHEBI:15378"/>
        <dbReference type="ChEBI" id="CHEBI:57318"/>
        <dbReference type="ChEBI" id="CHEBI:57540"/>
        <dbReference type="ChEBI" id="CHEBI:57945"/>
        <dbReference type="ChEBI" id="CHEBI:90726"/>
        <dbReference type="EC" id="1.1.1.35"/>
    </reaction>
</comment>
<evidence type="ECO:0000256" key="2">
    <source>
        <dbReference type="ARBA" id="ARBA00007005"/>
    </source>
</evidence>
<dbReference type="Pfam" id="PF00725">
    <property type="entry name" value="3HCDH"/>
    <property type="match status" value="2"/>
</dbReference>
<dbReference type="NCBIfam" id="TIGR02437">
    <property type="entry name" value="FadB"/>
    <property type="match status" value="1"/>
</dbReference>
<dbReference type="PATRIC" id="fig|652.5.peg.53"/>
<evidence type="ECO:0000313" key="17">
    <source>
        <dbReference type="Proteomes" id="UP000058114"/>
    </source>
</evidence>
<dbReference type="GO" id="GO:0004165">
    <property type="term" value="F:delta(3)-delta(2)-enoyl-CoA isomerase activity"/>
    <property type="evidence" value="ECO:0007669"/>
    <property type="project" value="UniProtKB-UniRule"/>
</dbReference>
<comment type="function">
    <text evidence="13">Involved in the aerobic and anaerobic degradation of long-chain fatty acids via beta-oxidation cycle. Catalyzes the formation of 3-oxoacyl-CoA from enoyl-CoA via L-3-hydroxyacyl-CoA. It can also use D-3-hydroxyacyl-CoA and cis-3-enoyl-CoA as substrate.</text>
</comment>
<dbReference type="EC" id="5.1.2.3" evidence="13"/>
<comment type="catalytic activity">
    <reaction evidence="13">
        <text>(3S)-3-hydroxybutanoyl-CoA = (3R)-3-hydroxybutanoyl-CoA</text>
        <dbReference type="Rhea" id="RHEA:21760"/>
        <dbReference type="ChEBI" id="CHEBI:57315"/>
        <dbReference type="ChEBI" id="CHEBI:57316"/>
        <dbReference type="EC" id="5.1.2.3"/>
    </reaction>
</comment>
<evidence type="ECO:0000256" key="11">
    <source>
        <dbReference type="ARBA" id="ARBA00023268"/>
    </source>
</evidence>
<dbReference type="InterPro" id="IPR012799">
    <property type="entry name" value="FadB"/>
</dbReference>
<evidence type="ECO:0000256" key="3">
    <source>
        <dbReference type="ARBA" id="ARBA00008750"/>
    </source>
</evidence>
<dbReference type="FunFam" id="1.10.1040.50:FF:000001">
    <property type="entry name" value="Fatty acid oxidation complex subunit alpha"/>
    <property type="match status" value="1"/>
</dbReference>
<proteinExistence type="inferred from homology"/>
<dbReference type="InterPro" id="IPR029045">
    <property type="entry name" value="ClpP/crotonase-like_dom_sf"/>
</dbReference>
<dbReference type="GO" id="GO:0018812">
    <property type="term" value="F:3-hydroxyacyl-CoA dehydratase activity"/>
    <property type="evidence" value="ECO:0007669"/>
    <property type="project" value="RHEA"/>
</dbReference>
<evidence type="ECO:0000313" key="16">
    <source>
        <dbReference type="EMBL" id="ALP43333.1"/>
    </source>
</evidence>
<dbReference type="FunFam" id="3.40.50.720:FF:000009">
    <property type="entry name" value="Fatty oxidation complex, alpha subunit"/>
    <property type="match status" value="1"/>
</dbReference>
<gene>
    <name evidence="13 16" type="primary">fadB</name>
    <name evidence="16" type="ORF">WL1483_3914</name>
</gene>
<dbReference type="EMBL" id="CP013067">
    <property type="protein sequence ID" value="ALP43333.1"/>
    <property type="molecule type" value="Genomic_DNA"/>
</dbReference>
<dbReference type="InterPro" id="IPR006108">
    <property type="entry name" value="3HC_DH_C"/>
</dbReference>
<dbReference type="AlphaFoldDB" id="A0A0S2SNL8"/>
<evidence type="ECO:0000256" key="12">
    <source>
        <dbReference type="ARBA" id="ARBA00049556"/>
    </source>
</evidence>
<dbReference type="Proteomes" id="UP000058114">
    <property type="component" value="Chromosome"/>
</dbReference>
<feature type="domain" description="3-hydroxyacyl-CoA dehydrogenase C-terminal" evidence="14">
    <location>
        <begin position="497"/>
        <end position="593"/>
    </location>
</feature>
<evidence type="ECO:0000256" key="1">
    <source>
        <dbReference type="ARBA" id="ARBA00005005"/>
    </source>
</evidence>
<evidence type="ECO:0000256" key="5">
    <source>
        <dbReference type="ARBA" id="ARBA00022963"/>
    </source>
</evidence>
<dbReference type="EC" id="5.3.3.8" evidence="13"/>
<dbReference type="EC" id="1.1.1.35" evidence="13"/>
<dbReference type="NCBIfam" id="NF008727">
    <property type="entry name" value="PRK11730.1"/>
    <property type="match status" value="1"/>
</dbReference>
<evidence type="ECO:0000256" key="7">
    <source>
        <dbReference type="ARBA" id="ARBA00023027"/>
    </source>
</evidence>
<dbReference type="InterPro" id="IPR050136">
    <property type="entry name" value="FA_oxidation_alpha_subunit"/>
</dbReference>
<feature type="binding site" evidence="13">
    <location>
        <position position="296"/>
    </location>
    <ligand>
        <name>substrate</name>
    </ligand>
</feature>
<protein>
    <recommendedName>
        <fullName evidence="13">Fatty acid oxidation complex subunit alpha</fullName>
    </recommendedName>
    <domain>
        <recommendedName>
            <fullName evidence="13">Enoyl-CoA hydratase/Delta(3)-cis-Delta(2)-trans-enoyl-CoA isomerase/3-hydroxybutyryl-CoA epimerase</fullName>
            <ecNumber evidence="13">4.2.1.17</ecNumber>
            <ecNumber evidence="13">5.1.2.3</ecNumber>
            <ecNumber evidence="13">5.3.3.8</ecNumber>
        </recommendedName>
    </domain>
    <domain>
        <recommendedName>
            <fullName evidence="13">3-hydroxyacyl-CoA dehydrogenase</fullName>
            <ecNumber evidence="13">1.1.1.35</ecNumber>
        </recommendedName>
    </domain>
</protein>
<dbReference type="EC" id="4.2.1.17" evidence="13"/>
<evidence type="ECO:0000256" key="4">
    <source>
        <dbReference type="ARBA" id="ARBA00022832"/>
    </source>
</evidence>
<dbReference type="PANTHER" id="PTHR43612:SF3">
    <property type="entry name" value="TRIFUNCTIONAL ENZYME SUBUNIT ALPHA, MITOCHONDRIAL"/>
    <property type="match status" value="1"/>
</dbReference>
<reference evidence="16 17" key="2">
    <citation type="journal article" date="2016" name="Genome Announc.">
        <title>Complete Genome Sequence of the Highly Virulent Aeromonas schubertii Strain WL1483, Isolated from Diseased Snakehead Fish (Channa argus) in China.</title>
        <authorList>
            <person name="Liu L."/>
            <person name="Li N."/>
            <person name="Zhang D."/>
            <person name="Fu X."/>
            <person name="Shi C."/>
            <person name="Lin Q."/>
            <person name="Hao G."/>
        </authorList>
    </citation>
    <scope>NUCLEOTIDE SEQUENCE [LARGE SCALE GENOMIC DNA]</scope>
    <source>
        <strain evidence="16 17">WL1483</strain>
    </source>
</reference>
<dbReference type="InterPro" id="IPR001753">
    <property type="entry name" value="Enoyl-CoA_hydra/iso"/>
</dbReference>
<dbReference type="KEGG" id="asr:WL1483_3914"/>
<name>A0A0S2SNL8_9GAMM</name>
<dbReference type="GO" id="GO:0006635">
    <property type="term" value="P:fatty acid beta-oxidation"/>
    <property type="evidence" value="ECO:0007669"/>
    <property type="project" value="UniProtKB-UniRule"/>
</dbReference>
<evidence type="ECO:0000256" key="8">
    <source>
        <dbReference type="ARBA" id="ARBA00023098"/>
    </source>
</evidence>
<feature type="site" description="Important for catalytic activity" evidence="13">
    <location>
        <position position="119"/>
    </location>
</feature>
<evidence type="ECO:0000259" key="14">
    <source>
        <dbReference type="Pfam" id="PF00725"/>
    </source>
</evidence>
<feature type="region of interest" description="3-hydroxyacyl-CoA dehydrogenase" evidence="13">
    <location>
        <begin position="311"/>
        <end position="715"/>
    </location>
</feature>
<evidence type="ECO:0000256" key="6">
    <source>
        <dbReference type="ARBA" id="ARBA00023002"/>
    </source>
</evidence>
<dbReference type="InterPro" id="IPR036291">
    <property type="entry name" value="NAD(P)-bd_dom_sf"/>
</dbReference>
<comment type="subunit">
    <text evidence="13">Heterotetramer of two alpha chains (FadB) and two beta chains (FadA).</text>
</comment>
<dbReference type="Gene3D" id="3.90.226.10">
    <property type="entry name" value="2-enoyl-CoA Hydratase, Chain A, domain 1"/>
    <property type="match status" value="1"/>
</dbReference>
<dbReference type="PROSITE" id="PS00067">
    <property type="entry name" value="3HCDH"/>
    <property type="match status" value="1"/>
</dbReference>
<dbReference type="Gene3D" id="3.40.50.720">
    <property type="entry name" value="NAD(P)-binding Rossmann-like Domain"/>
    <property type="match status" value="1"/>
</dbReference>
<evidence type="ECO:0000259" key="15">
    <source>
        <dbReference type="Pfam" id="PF02737"/>
    </source>
</evidence>
<keyword evidence="8 13" id="KW-0443">Lipid metabolism</keyword>
<dbReference type="InterPro" id="IPR006180">
    <property type="entry name" value="3-OHacyl-CoA_DH_CS"/>
</dbReference>
<comment type="catalytic activity">
    <reaction evidence="13">
        <text>a (3Z)-enoyl-CoA = a 4-saturated (2E)-enoyl-CoA</text>
        <dbReference type="Rhea" id="RHEA:45900"/>
        <dbReference type="ChEBI" id="CHEBI:85097"/>
        <dbReference type="ChEBI" id="CHEBI:85489"/>
        <dbReference type="EC" id="5.3.3.8"/>
    </reaction>
</comment>
<dbReference type="UniPathway" id="UPA00659"/>
<keyword evidence="9 13" id="KW-0413">Isomerase</keyword>
<dbReference type="CDD" id="cd06558">
    <property type="entry name" value="crotonase-like"/>
    <property type="match status" value="1"/>
</dbReference>
<comment type="catalytic activity">
    <reaction evidence="13">
        <text>a (3E)-enoyl-CoA = a 4-saturated (2E)-enoyl-CoA</text>
        <dbReference type="Rhea" id="RHEA:45228"/>
        <dbReference type="ChEBI" id="CHEBI:58521"/>
        <dbReference type="ChEBI" id="CHEBI:85097"/>
        <dbReference type="EC" id="5.3.3.8"/>
    </reaction>
</comment>
<keyword evidence="4 13" id="KW-0276">Fatty acid metabolism</keyword>
<feature type="site" description="Important for catalytic activity" evidence="13">
    <location>
        <position position="139"/>
    </location>
</feature>
<keyword evidence="7 13" id="KW-0520">NAD</keyword>
<dbReference type="Pfam" id="PF00378">
    <property type="entry name" value="ECH_1"/>
    <property type="match status" value="1"/>
</dbReference>
<comment type="similarity">
    <text evidence="2">In the central section; belongs to the 3-hydroxyacyl-CoA dehydrogenase family.</text>
</comment>
<evidence type="ECO:0000256" key="10">
    <source>
        <dbReference type="ARBA" id="ARBA00023239"/>
    </source>
</evidence>